<evidence type="ECO:0000256" key="8">
    <source>
        <dbReference type="ARBA" id="ARBA00023242"/>
    </source>
</evidence>
<evidence type="ECO:0000256" key="3">
    <source>
        <dbReference type="ARBA" id="ARBA00016738"/>
    </source>
</evidence>
<comment type="subcellular location">
    <subcellularLocation>
        <location evidence="1">Chromosome</location>
    </subcellularLocation>
    <subcellularLocation>
        <location evidence="2">Nucleus</location>
        <location evidence="2">Nucleolus</location>
    </subcellularLocation>
</comment>
<evidence type="ECO:0000256" key="5">
    <source>
        <dbReference type="ARBA" id="ARBA00022553"/>
    </source>
</evidence>
<feature type="compositionally biased region" description="Polar residues" evidence="10">
    <location>
        <begin position="184"/>
        <end position="194"/>
    </location>
</feature>
<proteinExistence type="predicted"/>
<feature type="compositionally biased region" description="Gly residues" evidence="10">
    <location>
        <begin position="63"/>
        <end position="72"/>
    </location>
</feature>
<accession>A0A1D1ZCA2</accession>
<reference evidence="11" key="1">
    <citation type="submission" date="2015-07" db="EMBL/GenBank/DDBJ databases">
        <title>Transcriptome Assembly of Anthurium amnicola.</title>
        <authorList>
            <person name="Suzuki J."/>
        </authorList>
    </citation>
    <scope>NUCLEOTIDE SEQUENCE</scope>
</reference>
<evidence type="ECO:0000256" key="6">
    <source>
        <dbReference type="ARBA" id="ARBA00022934"/>
    </source>
</evidence>
<dbReference type="PANTHER" id="PTHR13557">
    <property type="entry name" value="COILED-COIL DOMAIN-CONTAINING PROTEIN 86"/>
    <property type="match status" value="1"/>
</dbReference>
<dbReference type="PANTHER" id="PTHR13557:SF1">
    <property type="entry name" value="COILED-COIL DOMAIN-CONTAINING PROTEIN 86"/>
    <property type="match status" value="1"/>
</dbReference>
<dbReference type="InterPro" id="IPR026570">
    <property type="entry name" value="CCDC86"/>
</dbReference>
<dbReference type="GO" id="GO:0005694">
    <property type="term" value="C:chromosome"/>
    <property type="evidence" value="ECO:0007669"/>
    <property type="project" value="UniProtKB-SubCell"/>
</dbReference>
<evidence type="ECO:0000256" key="4">
    <source>
        <dbReference type="ARBA" id="ARBA00022454"/>
    </source>
</evidence>
<name>A0A1D1ZCA2_9ARAE</name>
<evidence type="ECO:0000256" key="9">
    <source>
        <dbReference type="ARBA" id="ARBA00093307"/>
    </source>
</evidence>
<organism evidence="11">
    <name type="scientific">Anthurium amnicola</name>
    <dbReference type="NCBI Taxonomy" id="1678845"/>
    <lineage>
        <taxon>Eukaryota</taxon>
        <taxon>Viridiplantae</taxon>
        <taxon>Streptophyta</taxon>
        <taxon>Embryophyta</taxon>
        <taxon>Tracheophyta</taxon>
        <taxon>Spermatophyta</taxon>
        <taxon>Magnoliopsida</taxon>
        <taxon>Liliopsida</taxon>
        <taxon>Araceae</taxon>
        <taxon>Pothoideae</taxon>
        <taxon>Potheae</taxon>
        <taxon>Anthurium</taxon>
    </lineage>
</organism>
<gene>
    <name evidence="11" type="primary">PF13_0198_11</name>
    <name evidence="11" type="ORF">g.25738</name>
</gene>
<evidence type="ECO:0000256" key="7">
    <source>
        <dbReference type="ARBA" id="ARBA00023054"/>
    </source>
</evidence>
<keyword evidence="6" id="KW-0164">Citrullination</keyword>
<dbReference type="EMBL" id="GDJX01003422">
    <property type="protein sequence ID" value="JAT64514.1"/>
    <property type="molecule type" value="Transcribed_RNA"/>
</dbReference>
<protein>
    <recommendedName>
        <fullName evidence="3">Coiled-coil domain-containing protein 86</fullName>
    </recommendedName>
</protein>
<feature type="region of interest" description="Disordered" evidence="10">
    <location>
        <begin position="161"/>
        <end position="203"/>
    </location>
</feature>
<feature type="compositionally biased region" description="Polar residues" evidence="10">
    <location>
        <begin position="1"/>
        <end position="11"/>
    </location>
</feature>
<keyword evidence="4" id="KW-0158">Chromosome</keyword>
<sequence length="221" mass="24811">PLSIDPRSQTARVPVPGGGCRPHPTMASTLDFRFLDEGIGGQKNKRKRPISDDPDTMDLDATGAGGGGGGEGNSLPPSKRPALPSLEDPDKPAAFGRPTYDGVIAGRVSGRKWKQVRQQRTSAARVSQRGKSLEQRTREKEIKRAFQERVKELKEEIRQSKVEKRKKREERKKKKEENILRSGTKLQKITNPKTLQKIAKSKQRKQLRVVDDKLFNKGKKK</sequence>
<evidence type="ECO:0000256" key="1">
    <source>
        <dbReference type="ARBA" id="ARBA00004286"/>
    </source>
</evidence>
<dbReference type="GO" id="GO:0005730">
    <property type="term" value="C:nucleolus"/>
    <property type="evidence" value="ECO:0007669"/>
    <property type="project" value="UniProtKB-SubCell"/>
</dbReference>
<keyword evidence="5" id="KW-0597">Phosphoprotein</keyword>
<dbReference type="AlphaFoldDB" id="A0A1D1ZCA2"/>
<feature type="compositionally biased region" description="Basic residues" evidence="10">
    <location>
        <begin position="163"/>
        <end position="174"/>
    </location>
</feature>
<evidence type="ECO:0000256" key="2">
    <source>
        <dbReference type="ARBA" id="ARBA00004604"/>
    </source>
</evidence>
<evidence type="ECO:0000256" key="10">
    <source>
        <dbReference type="SAM" id="MobiDB-lite"/>
    </source>
</evidence>
<keyword evidence="7" id="KW-0175">Coiled coil</keyword>
<feature type="region of interest" description="Disordered" evidence="10">
    <location>
        <begin position="1"/>
        <end position="139"/>
    </location>
</feature>
<feature type="non-terminal residue" evidence="11">
    <location>
        <position position="1"/>
    </location>
</feature>
<keyword evidence="8" id="KW-0539">Nucleus</keyword>
<evidence type="ECO:0000313" key="11">
    <source>
        <dbReference type="EMBL" id="JAT64514.1"/>
    </source>
</evidence>
<comment type="function">
    <text evidence="9">Required for proper chromosome segregation during mitosis and error-free mitotic progression.</text>
</comment>